<dbReference type="PANTHER" id="PTHR30093">
    <property type="entry name" value="GENERAL SECRETION PATHWAY PROTEIN G"/>
    <property type="match status" value="1"/>
</dbReference>
<evidence type="ECO:0008006" key="4">
    <source>
        <dbReference type="Google" id="ProtNLM"/>
    </source>
</evidence>
<dbReference type="Gene3D" id="3.30.700.10">
    <property type="entry name" value="Glycoprotein, Type 4 Pilin"/>
    <property type="match status" value="1"/>
</dbReference>
<keyword evidence="1" id="KW-0812">Transmembrane</keyword>
<sequence length="249" mass="28689">MKKRGFTLIELLTVIAVIAVLAALLLPVFMRVRESARQSSCLTYLRQIGMAFGQYVNDWDESFPIPDANLLSIDECAEVYEGHEPFNGVLTYGNQLLTYSKNGQIWRCPSDPNDVKVLPSYELGKRWTSYHYRHYFVVGFHWLCPFEPLVQWVRGHVPRLAMFQQPAGIFAFHELGVYHRQELTQNQSTGQPEWSPSAGMQFAFLDGHVKMVSVGQILQRAAWWTGQGWDYHWPRNGWEIEPIVGKPDL</sequence>
<keyword evidence="1" id="KW-1133">Transmembrane helix</keyword>
<dbReference type="InterPro" id="IPR012902">
    <property type="entry name" value="N_methyl_site"/>
</dbReference>
<evidence type="ECO:0000256" key="1">
    <source>
        <dbReference type="SAM" id="Phobius"/>
    </source>
</evidence>
<dbReference type="AlphaFoldDB" id="A0A2H5XAZ6"/>
<gene>
    <name evidence="2" type="ORF">HRbin17_00836</name>
</gene>
<feature type="transmembrane region" description="Helical" evidence="1">
    <location>
        <begin position="6"/>
        <end position="29"/>
    </location>
</feature>
<keyword evidence="1" id="KW-0472">Membrane</keyword>
<dbReference type="EMBL" id="BEHT01000009">
    <property type="protein sequence ID" value="GBC98334.1"/>
    <property type="molecule type" value="Genomic_DNA"/>
</dbReference>
<evidence type="ECO:0000313" key="3">
    <source>
        <dbReference type="Proteomes" id="UP000236173"/>
    </source>
</evidence>
<accession>A0A2H5XAZ6</accession>
<evidence type="ECO:0000313" key="2">
    <source>
        <dbReference type="EMBL" id="GBC98334.1"/>
    </source>
</evidence>
<dbReference type="PROSITE" id="PS00409">
    <property type="entry name" value="PROKAR_NTER_METHYL"/>
    <property type="match status" value="1"/>
</dbReference>
<dbReference type="SUPFAM" id="SSF54523">
    <property type="entry name" value="Pili subunits"/>
    <property type="match status" value="1"/>
</dbReference>
<dbReference type="PANTHER" id="PTHR30093:SF2">
    <property type="entry name" value="TYPE II SECRETION SYSTEM PROTEIN H"/>
    <property type="match status" value="1"/>
</dbReference>
<dbReference type="NCBIfam" id="TIGR02532">
    <property type="entry name" value="IV_pilin_GFxxxE"/>
    <property type="match status" value="1"/>
</dbReference>
<organism evidence="2 3">
    <name type="scientific">Candidatus Fervidibacter japonicus</name>
    <dbReference type="NCBI Taxonomy" id="2035412"/>
    <lineage>
        <taxon>Bacteria</taxon>
        <taxon>Candidatus Fervidibacterota</taxon>
        <taxon>Candidatus Fervidibacter</taxon>
    </lineage>
</organism>
<comment type="caution">
    <text evidence="2">The sequence shown here is derived from an EMBL/GenBank/DDBJ whole genome shotgun (WGS) entry which is preliminary data.</text>
</comment>
<dbReference type="Pfam" id="PF07963">
    <property type="entry name" value="N_methyl"/>
    <property type="match status" value="1"/>
</dbReference>
<proteinExistence type="predicted"/>
<dbReference type="InterPro" id="IPR045584">
    <property type="entry name" value="Pilin-like"/>
</dbReference>
<protein>
    <recommendedName>
        <fullName evidence="4">Type II secretion system protein G</fullName>
    </recommendedName>
</protein>
<reference evidence="3" key="1">
    <citation type="submission" date="2017-09" db="EMBL/GenBank/DDBJ databases">
        <title>Metaegenomics of thermophilic ammonia-oxidizing enrichment culture.</title>
        <authorList>
            <person name="Kato S."/>
            <person name="Suzuki K."/>
        </authorList>
    </citation>
    <scope>NUCLEOTIDE SEQUENCE [LARGE SCALE GENOMIC DNA]</scope>
</reference>
<name>A0A2H5XAZ6_9BACT</name>
<dbReference type="Proteomes" id="UP000236173">
    <property type="component" value="Unassembled WGS sequence"/>
</dbReference>